<accession>K3WIF6</accession>
<evidence type="ECO:0000256" key="1">
    <source>
        <dbReference type="ARBA" id="ARBA00004653"/>
    </source>
</evidence>
<keyword evidence="3" id="KW-0813">Transport</keyword>
<dbReference type="GO" id="GO:0034067">
    <property type="term" value="P:protein localization to Golgi apparatus"/>
    <property type="evidence" value="ECO:0007669"/>
    <property type="project" value="TreeGrafter"/>
</dbReference>
<feature type="transmembrane region" description="Helical" evidence="9">
    <location>
        <begin position="27"/>
        <end position="48"/>
    </location>
</feature>
<keyword evidence="11" id="KW-1185">Reference proteome</keyword>
<sequence length="154" mass="17598">MPKFYGAGRWDPKLILLQIACMQTSHYLARGVFLMFCHGGSLSMDQFFAFHTQTLATVDGIKNCFAVFAAGLVSAVCLCLFVERAKKCLDFGVTLYFIDLLVQCFYSEFPKAWDWWIVHLVCVAATILLGEYLCSRRELEEIPMLDLFTKRARN</sequence>
<evidence type="ECO:0000256" key="7">
    <source>
        <dbReference type="ARBA" id="ARBA00023034"/>
    </source>
</evidence>
<dbReference type="STRING" id="431595.K3WIF6"/>
<dbReference type="FunCoup" id="K3WIF6">
    <property type="interactions" value="174"/>
</dbReference>
<comment type="subcellular location">
    <subcellularLocation>
        <location evidence="1">Golgi apparatus membrane</location>
        <topology evidence="1">Multi-pass membrane protein</topology>
    </subcellularLocation>
</comment>
<dbReference type="EMBL" id="GL376631">
    <property type="status" value="NOT_ANNOTATED_CDS"/>
    <property type="molecule type" value="Genomic_DNA"/>
</dbReference>
<proteinExistence type="inferred from homology"/>
<keyword evidence="7" id="KW-0333">Golgi apparatus</keyword>
<keyword evidence="8 9" id="KW-0472">Membrane</keyword>
<keyword evidence="6 9" id="KW-1133">Transmembrane helix</keyword>
<dbReference type="InParanoid" id="K3WIF6"/>
<dbReference type="Proteomes" id="UP000019132">
    <property type="component" value="Unassembled WGS sequence"/>
</dbReference>
<dbReference type="EnsemblProtists" id="PYU1_T004748">
    <property type="protein sequence ID" value="PYU1_T004748"/>
    <property type="gene ID" value="PYU1_G004737"/>
</dbReference>
<evidence type="ECO:0000256" key="2">
    <source>
        <dbReference type="ARBA" id="ARBA00008160"/>
    </source>
</evidence>
<dbReference type="GO" id="GO:0005829">
    <property type="term" value="C:cytosol"/>
    <property type="evidence" value="ECO:0007669"/>
    <property type="project" value="GOC"/>
</dbReference>
<dbReference type="AlphaFoldDB" id="K3WIF6"/>
<evidence type="ECO:0000256" key="4">
    <source>
        <dbReference type="ARBA" id="ARBA00022692"/>
    </source>
</evidence>
<evidence type="ECO:0000256" key="9">
    <source>
        <dbReference type="SAM" id="Phobius"/>
    </source>
</evidence>
<dbReference type="PANTHER" id="PTHR12952:SF0">
    <property type="entry name" value="PROTEIN SYS1 HOMOLOG"/>
    <property type="match status" value="1"/>
</dbReference>
<dbReference type="GO" id="GO:0043001">
    <property type="term" value="P:Golgi to plasma membrane protein transport"/>
    <property type="evidence" value="ECO:0007669"/>
    <property type="project" value="TreeGrafter"/>
</dbReference>
<evidence type="ECO:0000256" key="5">
    <source>
        <dbReference type="ARBA" id="ARBA00022927"/>
    </source>
</evidence>
<comment type="similarity">
    <text evidence="2">Belongs to the SYS1 family.</text>
</comment>
<feature type="transmembrane region" description="Helical" evidence="9">
    <location>
        <begin position="115"/>
        <end position="134"/>
    </location>
</feature>
<reference evidence="10" key="3">
    <citation type="submission" date="2015-02" db="UniProtKB">
        <authorList>
            <consortium name="EnsemblProtists"/>
        </authorList>
    </citation>
    <scope>IDENTIFICATION</scope>
    <source>
        <strain evidence="10">DAOM BR144</strain>
    </source>
</reference>
<keyword evidence="5" id="KW-0653">Protein transport</keyword>
<dbReference type="eggNOG" id="KOG4697">
    <property type="taxonomic scope" value="Eukaryota"/>
</dbReference>
<organism evidence="10 11">
    <name type="scientific">Globisporangium ultimum (strain ATCC 200006 / CBS 805.95 / DAOM BR144)</name>
    <name type="common">Pythium ultimum</name>
    <dbReference type="NCBI Taxonomy" id="431595"/>
    <lineage>
        <taxon>Eukaryota</taxon>
        <taxon>Sar</taxon>
        <taxon>Stramenopiles</taxon>
        <taxon>Oomycota</taxon>
        <taxon>Peronosporomycetes</taxon>
        <taxon>Pythiales</taxon>
        <taxon>Pythiaceae</taxon>
        <taxon>Globisporangium</taxon>
    </lineage>
</organism>
<dbReference type="InterPro" id="IPR019185">
    <property type="entry name" value="Integral_membrane_SYS1-rel"/>
</dbReference>
<dbReference type="GO" id="GO:0000139">
    <property type="term" value="C:Golgi membrane"/>
    <property type="evidence" value="ECO:0007669"/>
    <property type="project" value="UniProtKB-SubCell"/>
</dbReference>
<evidence type="ECO:0000256" key="3">
    <source>
        <dbReference type="ARBA" id="ARBA00022448"/>
    </source>
</evidence>
<dbReference type="Pfam" id="PF09801">
    <property type="entry name" value="SYS1"/>
    <property type="match status" value="1"/>
</dbReference>
<dbReference type="VEuPathDB" id="FungiDB:PYU1_G004737"/>
<name>K3WIF6_GLOUD</name>
<evidence type="ECO:0000313" key="10">
    <source>
        <dbReference type="EnsemblProtists" id="PYU1_T004748"/>
    </source>
</evidence>
<evidence type="ECO:0000313" key="11">
    <source>
        <dbReference type="Proteomes" id="UP000019132"/>
    </source>
</evidence>
<dbReference type="HOGENOM" id="CLU_081382_2_0_1"/>
<feature type="transmembrane region" description="Helical" evidence="9">
    <location>
        <begin position="60"/>
        <end position="82"/>
    </location>
</feature>
<evidence type="ECO:0000256" key="6">
    <source>
        <dbReference type="ARBA" id="ARBA00022989"/>
    </source>
</evidence>
<dbReference type="GO" id="GO:0005802">
    <property type="term" value="C:trans-Golgi network"/>
    <property type="evidence" value="ECO:0007669"/>
    <property type="project" value="TreeGrafter"/>
</dbReference>
<evidence type="ECO:0000256" key="8">
    <source>
        <dbReference type="ARBA" id="ARBA00023136"/>
    </source>
</evidence>
<dbReference type="PANTHER" id="PTHR12952">
    <property type="entry name" value="SYS1"/>
    <property type="match status" value="1"/>
</dbReference>
<protein>
    <submittedName>
        <fullName evidence="10">Uncharacterized protein</fullName>
    </submittedName>
</protein>
<feature type="transmembrane region" description="Helical" evidence="9">
    <location>
        <begin position="89"/>
        <end position="109"/>
    </location>
</feature>
<reference evidence="11" key="1">
    <citation type="journal article" date="2010" name="Genome Biol.">
        <title>Genome sequence of the necrotrophic plant pathogen Pythium ultimum reveals original pathogenicity mechanisms and effector repertoire.</title>
        <authorList>
            <person name="Levesque C.A."/>
            <person name="Brouwer H."/>
            <person name="Cano L."/>
            <person name="Hamilton J.P."/>
            <person name="Holt C."/>
            <person name="Huitema E."/>
            <person name="Raffaele S."/>
            <person name="Robideau G.P."/>
            <person name="Thines M."/>
            <person name="Win J."/>
            <person name="Zerillo M.M."/>
            <person name="Beakes G.W."/>
            <person name="Boore J.L."/>
            <person name="Busam D."/>
            <person name="Dumas B."/>
            <person name="Ferriera S."/>
            <person name="Fuerstenberg S.I."/>
            <person name="Gachon C.M."/>
            <person name="Gaulin E."/>
            <person name="Govers F."/>
            <person name="Grenville-Briggs L."/>
            <person name="Horner N."/>
            <person name="Hostetler J."/>
            <person name="Jiang R.H."/>
            <person name="Johnson J."/>
            <person name="Krajaejun T."/>
            <person name="Lin H."/>
            <person name="Meijer H.J."/>
            <person name="Moore B."/>
            <person name="Morris P."/>
            <person name="Phuntmart V."/>
            <person name="Puiu D."/>
            <person name="Shetty J."/>
            <person name="Stajich J.E."/>
            <person name="Tripathy S."/>
            <person name="Wawra S."/>
            <person name="van West P."/>
            <person name="Whitty B.R."/>
            <person name="Coutinho P.M."/>
            <person name="Henrissat B."/>
            <person name="Martin F."/>
            <person name="Thomas P.D."/>
            <person name="Tyler B.M."/>
            <person name="De Vries R.P."/>
            <person name="Kamoun S."/>
            <person name="Yandell M."/>
            <person name="Tisserat N."/>
            <person name="Buell C.R."/>
        </authorList>
    </citation>
    <scope>NUCLEOTIDE SEQUENCE</scope>
    <source>
        <strain evidence="11">DAOM:BR144</strain>
    </source>
</reference>
<reference evidence="11" key="2">
    <citation type="submission" date="2010-04" db="EMBL/GenBank/DDBJ databases">
        <authorList>
            <person name="Buell R."/>
            <person name="Hamilton J."/>
            <person name="Hostetler J."/>
        </authorList>
    </citation>
    <scope>NUCLEOTIDE SEQUENCE [LARGE SCALE GENOMIC DNA]</scope>
    <source>
        <strain evidence="11">DAOM:BR144</strain>
    </source>
</reference>
<keyword evidence="4 9" id="KW-0812">Transmembrane</keyword>
<dbReference type="OMA" id="EYEMVGM"/>
<dbReference type="GO" id="GO:0006895">
    <property type="term" value="P:Golgi to endosome transport"/>
    <property type="evidence" value="ECO:0007669"/>
    <property type="project" value="TreeGrafter"/>
</dbReference>